<dbReference type="Gene3D" id="3.90.1200.10">
    <property type="match status" value="1"/>
</dbReference>
<gene>
    <name evidence="2" type="ORF">FGF67_10915</name>
</gene>
<accession>A0A5C4SI76</accession>
<dbReference type="InterPro" id="IPR011009">
    <property type="entry name" value="Kinase-like_dom_sf"/>
</dbReference>
<sequence>MDTSIKTIVLDITQAESINKVEEIQSLWSGYGSILRCTLNKAKYQSIVLKHIKRPKSNHHPHGWNTNLSHQRKLKSYHIEKAFYKLWSQHCDDYCYVPDCYFAKEMDAESIIILEDLKASGFSEIRHSVQLSDIKLCLNWLANFHACFINKTPTELWKTGTYWHLETRPDELEALNDVILKDAASQIDQCLNQCKFKTFVHGDAKLANFCFTPNSKKVAAVDFQYVGGGCGMKDVAYFIGSCLSEKECEKLEKELLNYYFKALEIALTRKRSTINFQELETEWRTLFPVAWADFHRFLKGWSPEHWKLNSYSEKLTKQVISQLKSSHFDTK</sequence>
<dbReference type="Pfam" id="PF02958">
    <property type="entry name" value="EcKL"/>
    <property type="match status" value="2"/>
</dbReference>
<proteinExistence type="predicted"/>
<dbReference type="Proteomes" id="UP000308713">
    <property type="component" value="Unassembled WGS sequence"/>
</dbReference>
<dbReference type="SUPFAM" id="SSF56112">
    <property type="entry name" value="Protein kinase-like (PK-like)"/>
    <property type="match status" value="1"/>
</dbReference>
<name>A0A5C4SI76_9FLAO</name>
<dbReference type="InterPro" id="IPR015897">
    <property type="entry name" value="CHK_kinase-like"/>
</dbReference>
<feature type="domain" description="CHK kinase-like" evidence="1">
    <location>
        <begin position="112"/>
        <end position="269"/>
    </location>
</feature>
<dbReference type="OrthoDB" id="9769860at2"/>
<dbReference type="InterPro" id="IPR004119">
    <property type="entry name" value="EcKL"/>
</dbReference>
<organism evidence="2 3">
    <name type="scientific">Allotamlana fucoidanivorans</name>
    <dbReference type="NCBI Taxonomy" id="2583814"/>
    <lineage>
        <taxon>Bacteria</taxon>
        <taxon>Pseudomonadati</taxon>
        <taxon>Bacteroidota</taxon>
        <taxon>Flavobacteriia</taxon>
        <taxon>Flavobacteriales</taxon>
        <taxon>Flavobacteriaceae</taxon>
        <taxon>Allotamlana</taxon>
    </lineage>
</organism>
<comment type="caution">
    <text evidence="2">The sequence shown here is derived from an EMBL/GenBank/DDBJ whole genome shotgun (WGS) entry which is preliminary data.</text>
</comment>
<dbReference type="PANTHER" id="PTHR11012">
    <property type="entry name" value="PROTEIN KINASE-LIKE DOMAIN-CONTAINING"/>
    <property type="match status" value="1"/>
</dbReference>
<evidence type="ECO:0000259" key="1">
    <source>
        <dbReference type="SMART" id="SM00587"/>
    </source>
</evidence>
<evidence type="ECO:0000313" key="3">
    <source>
        <dbReference type="Proteomes" id="UP000308713"/>
    </source>
</evidence>
<protein>
    <submittedName>
        <fullName evidence="2">DUF1679 domain-containing protein</fullName>
    </submittedName>
</protein>
<dbReference type="SMART" id="SM00587">
    <property type="entry name" value="CHK"/>
    <property type="match status" value="1"/>
</dbReference>
<dbReference type="EMBL" id="VDCS01000010">
    <property type="protein sequence ID" value="TNJ43424.1"/>
    <property type="molecule type" value="Genomic_DNA"/>
</dbReference>
<evidence type="ECO:0000313" key="2">
    <source>
        <dbReference type="EMBL" id="TNJ43424.1"/>
    </source>
</evidence>
<keyword evidence="3" id="KW-1185">Reference proteome</keyword>
<dbReference type="AlphaFoldDB" id="A0A5C4SI76"/>
<reference evidence="2 3" key="1">
    <citation type="submission" date="2019-05" db="EMBL/GenBank/DDBJ databases">
        <title>Tamlana fucoidanivorans sp. nov., isolated from the surface of algae collected from Fujian province in China.</title>
        <authorList>
            <person name="Li J."/>
        </authorList>
    </citation>
    <scope>NUCLEOTIDE SEQUENCE [LARGE SCALE GENOMIC DNA]</scope>
    <source>
        <strain evidence="2 3">CW2-9</strain>
    </source>
</reference>
<dbReference type="RefSeq" id="WP_139697685.1">
    <property type="nucleotide sequence ID" value="NZ_CP074074.1"/>
</dbReference>
<dbReference type="PANTHER" id="PTHR11012:SF30">
    <property type="entry name" value="PROTEIN KINASE-LIKE DOMAIN-CONTAINING"/>
    <property type="match status" value="1"/>
</dbReference>